<dbReference type="GO" id="GO:0002161">
    <property type="term" value="F:aminoacyl-tRNA deacylase activity"/>
    <property type="evidence" value="ECO:0007669"/>
    <property type="project" value="InterPro"/>
</dbReference>
<dbReference type="Gene3D" id="3.90.960.10">
    <property type="entry name" value="YbaK/aminoacyl-tRNA synthetase-associated domain"/>
    <property type="match status" value="1"/>
</dbReference>
<accession>A0A3A4B2A6</accession>
<reference evidence="2 3" key="1">
    <citation type="submission" date="2018-09" db="EMBL/GenBank/DDBJ databases">
        <title>YIM 75507 draft genome.</title>
        <authorList>
            <person name="Tang S."/>
            <person name="Feng Y."/>
        </authorList>
    </citation>
    <scope>NUCLEOTIDE SEQUENCE [LARGE SCALE GENOMIC DNA]</scope>
    <source>
        <strain evidence="2 3">YIM 75507</strain>
    </source>
</reference>
<evidence type="ECO:0000313" key="2">
    <source>
        <dbReference type="EMBL" id="RJL32137.1"/>
    </source>
</evidence>
<dbReference type="SUPFAM" id="SSF55826">
    <property type="entry name" value="YbaK/ProRS associated domain"/>
    <property type="match status" value="1"/>
</dbReference>
<evidence type="ECO:0000259" key="1">
    <source>
        <dbReference type="Pfam" id="PF04073"/>
    </source>
</evidence>
<comment type="caution">
    <text evidence="2">The sequence shown here is derived from an EMBL/GenBank/DDBJ whole genome shotgun (WGS) entry which is preliminary data.</text>
</comment>
<dbReference type="Pfam" id="PF04073">
    <property type="entry name" value="tRNA_edit"/>
    <property type="match status" value="1"/>
</dbReference>
<sequence length="167" mass="17913">MKDALVIHRWLLAQQAHHEIVRLPRPLTCADDLPKVLGIPPLRCVSVGVFATGREFIAVMTPAGTNPLPEAVGAAVGARRVRAASCAEINEATEYSASFVGPLLLPEDVSLVMDQRLLDVLYSDEVVYCATGESHTALGIRAFDLFTLTGAKPVELTPPRKGSRGRG</sequence>
<feature type="domain" description="YbaK/aminoacyl-tRNA synthetase-associated" evidence="1">
    <location>
        <begin position="30"/>
        <end position="146"/>
    </location>
</feature>
<keyword evidence="3" id="KW-1185">Reference proteome</keyword>
<protein>
    <recommendedName>
        <fullName evidence="1">YbaK/aminoacyl-tRNA synthetase-associated domain-containing protein</fullName>
    </recommendedName>
</protein>
<proteinExistence type="predicted"/>
<organism evidence="2 3">
    <name type="scientific">Bailinhaonella thermotolerans</name>
    <dbReference type="NCBI Taxonomy" id="1070861"/>
    <lineage>
        <taxon>Bacteria</taxon>
        <taxon>Bacillati</taxon>
        <taxon>Actinomycetota</taxon>
        <taxon>Actinomycetes</taxon>
        <taxon>Streptosporangiales</taxon>
        <taxon>Streptosporangiaceae</taxon>
        <taxon>Bailinhaonella</taxon>
    </lineage>
</organism>
<dbReference type="EMBL" id="QZEY01000005">
    <property type="protein sequence ID" value="RJL32137.1"/>
    <property type="molecule type" value="Genomic_DNA"/>
</dbReference>
<dbReference type="RefSeq" id="WP_119927456.1">
    <property type="nucleotide sequence ID" value="NZ_QZEY01000005.1"/>
</dbReference>
<dbReference type="InterPro" id="IPR007214">
    <property type="entry name" value="YbaK/aa-tRNA-synth-assoc-dom"/>
</dbReference>
<evidence type="ECO:0000313" key="3">
    <source>
        <dbReference type="Proteomes" id="UP000265768"/>
    </source>
</evidence>
<dbReference type="OrthoDB" id="3533795at2"/>
<dbReference type="Proteomes" id="UP000265768">
    <property type="component" value="Unassembled WGS sequence"/>
</dbReference>
<gene>
    <name evidence="2" type="ORF">D5H75_17145</name>
</gene>
<dbReference type="AlphaFoldDB" id="A0A3A4B2A6"/>
<dbReference type="InterPro" id="IPR036754">
    <property type="entry name" value="YbaK/aa-tRNA-synt-asso_dom_sf"/>
</dbReference>
<name>A0A3A4B2A6_9ACTN</name>